<evidence type="ECO:0000259" key="3">
    <source>
        <dbReference type="Pfam" id="PF07250"/>
    </source>
</evidence>
<proteinExistence type="predicted"/>
<dbReference type="PANTHER" id="PTHR32208:SF96">
    <property type="entry name" value="GLYOXAL OXIDASE"/>
    <property type="match status" value="1"/>
</dbReference>
<accession>A0A409XXW7</accession>
<dbReference type="InterPro" id="IPR037293">
    <property type="entry name" value="Gal_Oxidase_central_sf"/>
</dbReference>
<evidence type="ECO:0000256" key="1">
    <source>
        <dbReference type="ARBA" id="ARBA00022729"/>
    </source>
</evidence>
<evidence type="ECO:0000313" key="5">
    <source>
        <dbReference type="EMBL" id="PPQ95561.1"/>
    </source>
</evidence>
<feature type="signal peptide" evidence="2">
    <location>
        <begin position="1"/>
        <end position="17"/>
    </location>
</feature>
<dbReference type="SUPFAM" id="SSF81296">
    <property type="entry name" value="E set domains"/>
    <property type="match status" value="1"/>
</dbReference>
<dbReference type="Gene3D" id="2.60.40.10">
    <property type="entry name" value="Immunoglobulins"/>
    <property type="match status" value="1"/>
</dbReference>
<dbReference type="Pfam" id="PF07250">
    <property type="entry name" value="Glyoxal_oxid_N"/>
    <property type="match status" value="1"/>
</dbReference>
<keyword evidence="1 2" id="KW-0732">Signal</keyword>
<comment type="caution">
    <text evidence="5">The sequence shown here is derived from an EMBL/GenBank/DDBJ whole genome shotgun (WGS) entry which is preliminary data.</text>
</comment>
<reference evidence="5 6" key="1">
    <citation type="journal article" date="2018" name="Evol. Lett.">
        <title>Horizontal gene cluster transfer increased hallucinogenic mushroom diversity.</title>
        <authorList>
            <person name="Reynolds H.T."/>
            <person name="Vijayakumar V."/>
            <person name="Gluck-Thaler E."/>
            <person name="Korotkin H.B."/>
            <person name="Matheny P.B."/>
            <person name="Slot J.C."/>
        </authorList>
    </citation>
    <scope>NUCLEOTIDE SEQUENCE [LARGE SCALE GENOMIC DNA]</scope>
    <source>
        <strain evidence="5 6">SRW20</strain>
    </source>
</reference>
<dbReference type="AlphaFoldDB" id="A0A409XXW7"/>
<dbReference type="Proteomes" id="UP000284706">
    <property type="component" value="Unassembled WGS sequence"/>
</dbReference>
<dbReference type="STRING" id="231916.A0A409XXW7"/>
<protein>
    <recommendedName>
        <fullName evidence="7">Glyoxal oxidase N-terminal domain-containing protein</fullName>
    </recommendedName>
</protein>
<evidence type="ECO:0000256" key="2">
    <source>
        <dbReference type="SAM" id="SignalP"/>
    </source>
</evidence>
<evidence type="ECO:0000313" key="6">
    <source>
        <dbReference type="Proteomes" id="UP000284706"/>
    </source>
</evidence>
<dbReference type="InterPro" id="IPR013783">
    <property type="entry name" value="Ig-like_fold"/>
</dbReference>
<feature type="domain" description="Galactose oxidase-like Early set" evidence="4">
    <location>
        <begin position="465"/>
        <end position="573"/>
    </location>
</feature>
<evidence type="ECO:0000259" key="4">
    <source>
        <dbReference type="Pfam" id="PF09118"/>
    </source>
</evidence>
<dbReference type="CDD" id="cd02851">
    <property type="entry name" value="E_set_GO_C"/>
    <property type="match status" value="1"/>
</dbReference>
<dbReference type="SUPFAM" id="SSF50965">
    <property type="entry name" value="Galactose oxidase, central domain"/>
    <property type="match status" value="1"/>
</dbReference>
<dbReference type="InterPro" id="IPR009880">
    <property type="entry name" value="Glyoxal_oxidase_N"/>
</dbReference>
<dbReference type="InParanoid" id="A0A409XXW7"/>
<dbReference type="PANTHER" id="PTHR32208">
    <property type="entry name" value="SECRETED PROTEIN-RELATED"/>
    <property type="match status" value="1"/>
</dbReference>
<dbReference type="InterPro" id="IPR014756">
    <property type="entry name" value="Ig_E-set"/>
</dbReference>
<feature type="chain" id="PRO_5019112453" description="Glyoxal oxidase N-terminal domain-containing protein" evidence="2">
    <location>
        <begin position="18"/>
        <end position="645"/>
    </location>
</feature>
<evidence type="ECO:0008006" key="7">
    <source>
        <dbReference type="Google" id="ProtNLM"/>
    </source>
</evidence>
<dbReference type="InterPro" id="IPR015202">
    <property type="entry name" value="GO-like_E_set"/>
</dbReference>
<sequence length="645" mass="70449">MRWHYTSLFLIPPLVLAQHAPIVPAPGQPERHVTPGTFELIEDTLVSAQQVFLGRPDKVYILDKVENNAVQINGHPAWAAEYRVSNESQRPMDILTNTFCAGGNVLGNGTWINVGGNQAITTGGDPAGVQDGSIGPYHDADGRRSIRLLTPCDNNNCQWKLSPFESEPRWYPTVETLEDGRVIILGGCKYGGYLNDPTQSNPTYEFFPPSNPPRNATLSPILQSTLPANLYPLTWLLPSGKLFIQAGWKSVLLDYKKNVETALDDVPDAVRAYPASAGSVMLPLTPANNWTATILFCGGVNITNEGWTAPDFVPLSLRASTSCVKISPDLSRAYLHDDPLPQGRTMANFILLPDGKVLCLNGALRGTAGYGSQPWAIGKSYADEPLLMPAIYDPTAPLRSRWSSHGLSPSTVPRMYHSAATLLPDGSVFVSGSNPNPDFAAADQVRYPTEYRTERFYPPYYHKRRPQPTGLISKLSYGGPSFDVTLDEDDLFGNVANAENASVVLMRTGFSTHAINMGQRHLTLHSTYTGFTNNTAVLHVSQLPPNPAIFAPGPALLFVIVRGIPSIGIQVMVGSGKIEEQKKFDVGVIPASAIMRAMHGEDETTPRKLTSGSIGGHTRARMWHRWLRQWPTSVVLTIFMLVLGV</sequence>
<dbReference type="Pfam" id="PF09118">
    <property type="entry name" value="GO-like_E_set"/>
    <property type="match status" value="1"/>
</dbReference>
<keyword evidence="6" id="KW-1185">Reference proteome</keyword>
<gene>
    <name evidence="5" type="ORF">CVT26_008589</name>
</gene>
<dbReference type="InterPro" id="IPR011043">
    <property type="entry name" value="Gal_Oxase/kelch_b-propeller"/>
</dbReference>
<organism evidence="5 6">
    <name type="scientific">Gymnopilus dilepis</name>
    <dbReference type="NCBI Taxonomy" id="231916"/>
    <lineage>
        <taxon>Eukaryota</taxon>
        <taxon>Fungi</taxon>
        <taxon>Dikarya</taxon>
        <taxon>Basidiomycota</taxon>
        <taxon>Agaricomycotina</taxon>
        <taxon>Agaricomycetes</taxon>
        <taxon>Agaricomycetidae</taxon>
        <taxon>Agaricales</taxon>
        <taxon>Agaricineae</taxon>
        <taxon>Hymenogastraceae</taxon>
        <taxon>Gymnopilus</taxon>
    </lineage>
</organism>
<dbReference type="OrthoDB" id="2019572at2759"/>
<dbReference type="EMBL" id="NHYE01001422">
    <property type="protein sequence ID" value="PPQ95561.1"/>
    <property type="molecule type" value="Genomic_DNA"/>
</dbReference>
<dbReference type="Gene3D" id="2.130.10.80">
    <property type="entry name" value="Galactose oxidase/kelch, beta-propeller"/>
    <property type="match status" value="1"/>
</dbReference>
<feature type="domain" description="Glyoxal oxidase N-terminal" evidence="3">
    <location>
        <begin position="139"/>
        <end position="460"/>
    </location>
</feature>
<name>A0A409XXW7_9AGAR</name>